<dbReference type="EMBL" id="WTYK01000004">
    <property type="protein sequence ID" value="MXP41629.1"/>
    <property type="molecule type" value="Genomic_DNA"/>
</dbReference>
<feature type="transmembrane region" description="Helical" evidence="7">
    <location>
        <begin position="78"/>
        <end position="96"/>
    </location>
</feature>
<dbReference type="GO" id="GO:0020037">
    <property type="term" value="F:heme binding"/>
    <property type="evidence" value="ECO:0007669"/>
    <property type="project" value="TreeGrafter"/>
</dbReference>
<evidence type="ECO:0000256" key="3">
    <source>
        <dbReference type="ARBA" id="ARBA00022692"/>
    </source>
</evidence>
<gene>
    <name evidence="9" type="ORF">GRI75_08235</name>
</gene>
<proteinExistence type="predicted"/>
<comment type="subcellular location">
    <subcellularLocation>
        <location evidence="1">Membrane</location>
        <topology evidence="1">Multi-pass membrane protein</topology>
    </subcellularLocation>
</comment>
<keyword evidence="4 7" id="KW-1133">Transmembrane helix</keyword>
<evidence type="ECO:0000256" key="2">
    <source>
        <dbReference type="ARBA" id="ARBA00022448"/>
    </source>
</evidence>
<dbReference type="PANTHER" id="PTHR36964">
    <property type="entry name" value="PROTEIN-METHIONINE-SULFOXIDE REDUCTASE HEME-BINDING SUBUNIT MSRQ"/>
    <property type="match status" value="1"/>
</dbReference>
<keyword evidence="5" id="KW-0408">Iron</keyword>
<dbReference type="GO" id="GO:0010181">
    <property type="term" value="F:FMN binding"/>
    <property type="evidence" value="ECO:0007669"/>
    <property type="project" value="TreeGrafter"/>
</dbReference>
<feature type="transmembrane region" description="Helical" evidence="7">
    <location>
        <begin position="147"/>
        <end position="163"/>
    </location>
</feature>
<feature type="domain" description="Ferric oxidoreductase" evidence="8">
    <location>
        <begin position="44"/>
        <end position="156"/>
    </location>
</feature>
<dbReference type="RefSeq" id="WP_160746485.1">
    <property type="nucleotide sequence ID" value="NZ_WTYK01000004.1"/>
</dbReference>
<dbReference type="AlphaFoldDB" id="A0A6I4UV37"/>
<dbReference type="InterPro" id="IPR022837">
    <property type="entry name" value="MsrQ-like"/>
</dbReference>
<dbReference type="InterPro" id="IPR013130">
    <property type="entry name" value="Fe3_Rdtase_TM_dom"/>
</dbReference>
<reference evidence="9 10" key="1">
    <citation type="submission" date="2019-12" db="EMBL/GenBank/DDBJ databases">
        <title>Genomic-based taxomic classification of the family Erythrobacteraceae.</title>
        <authorList>
            <person name="Xu L."/>
        </authorList>
    </citation>
    <scope>NUCLEOTIDE SEQUENCE [LARGE SCALE GENOMIC DNA]</scope>
    <source>
        <strain evidence="9 10">MCCC 1K02066</strain>
    </source>
</reference>
<evidence type="ECO:0000313" key="9">
    <source>
        <dbReference type="EMBL" id="MXP41629.1"/>
    </source>
</evidence>
<evidence type="ECO:0000256" key="4">
    <source>
        <dbReference type="ARBA" id="ARBA00022989"/>
    </source>
</evidence>
<feature type="transmembrane region" description="Helical" evidence="7">
    <location>
        <begin position="116"/>
        <end position="135"/>
    </location>
</feature>
<accession>A0A6I4UV37</accession>
<sequence>MTLLPRATAKAILWLLLAVPAALMLRGLVGGEALPMDLLHPSGETSVRLMVLAMLPGPLIDAFGPNRFLRGWLSIRRNLGVAAFAYALLHLAIYVIDMRTIAAMLDELGLPGIWTGWLALFLMILPAAVSFDRAMRWLGRGWKRIQRLVYAAFVLALAHWLLLDWNWKPAAIHLLPLAMAWLLRAWRVSTKVTRERTFA</sequence>
<organism evidence="9 10">
    <name type="scientific">Croceibacterium soli</name>
    <dbReference type="NCBI Taxonomy" id="1739690"/>
    <lineage>
        <taxon>Bacteria</taxon>
        <taxon>Pseudomonadati</taxon>
        <taxon>Pseudomonadota</taxon>
        <taxon>Alphaproteobacteria</taxon>
        <taxon>Sphingomonadales</taxon>
        <taxon>Erythrobacteraceae</taxon>
        <taxon>Croceibacterium</taxon>
    </lineage>
</organism>
<dbReference type="GO" id="GO:0016679">
    <property type="term" value="F:oxidoreductase activity, acting on diphenols and related substances as donors"/>
    <property type="evidence" value="ECO:0007669"/>
    <property type="project" value="TreeGrafter"/>
</dbReference>
<protein>
    <submittedName>
        <fullName evidence="9">Iron reductase</fullName>
    </submittedName>
</protein>
<dbReference type="OrthoDB" id="9788328at2"/>
<evidence type="ECO:0000256" key="5">
    <source>
        <dbReference type="ARBA" id="ARBA00023004"/>
    </source>
</evidence>
<keyword evidence="3 7" id="KW-0812">Transmembrane</keyword>
<keyword evidence="6 7" id="KW-0472">Membrane</keyword>
<comment type="caution">
    <text evidence="9">The sequence shown here is derived from an EMBL/GenBank/DDBJ whole genome shotgun (WGS) entry which is preliminary data.</text>
</comment>
<evidence type="ECO:0000313" key="10">
    <source>
        <dbReference type="Proteomes" id="UP000469159"/>
    </source>
</evidence>
<keyword evidence="10" id="KW-1185">Reference proteome</keyword>
<evidence type="ECO:0000259" key="8">
    <source>
        <dbReference type="Pfam" id="PF01794"/>
    </source>
</evidence>
<keyword evidence="2" id="KW-0813">Transport</keyword>
<dbReference type="Proteomes" id="UP000469159">
    <property type="component" value="Unassembled WGS sequence"/>
</dbReference>
<dbReference type="PANTHER" id="PTHR36964:SF1">
    <property type="entry name" value="PROTEIN-METHIONINE-SULFOXIDE REDUCTASE HEME-BINDING SUBUNIT MSRQ"/>
    <property type="match status" value="1"/>
</dbReference>
<name>A0A6I4UV37_9SPHN</name>
<evidence type="ECO:0000256" key="7">
    <source>
        <dbReference type="SAM" id="Phobius"/>
    </source>
</evidence>
<evidence type="ECO:0000256" key="1">
    <source>
        <dbReference type="ARBA" id="ARBA00004141"/>
    </source>
</evidence>
<dbReference type="Pfam" id="PF01794">
    <property type="entry name" value="Ferric_reduct"/>
    <property type="match status" value="1"/>
</dbReference>
<evidence type="ECO:0000256" key="6">
    <source>
        <dbReference type="ARBA" id="ARBA00023136"/>
    </source>
</evidence>
<dbReference type="GO" id="GO:0005886">
    <property type="term" value="C:plasma membrane"/>
    <property type="evidence" value="ECO:0007669"/>
    <property type="project" value="TreeGrafter"/>
</dbReference>
<feature type="transmembrane region" description="Helical" evidence="7">
    <location>
        <begin position="169"/>
        <end position="186"/>
    </location>
</feature>
<feature type="transmembrane region" description="Helical" evidence="7">
    <location>
        <begin position="47"/>
        <end position="66"/>
    </location>
</feature>